<keyword evidence="3" id="KW-0560">Oxidoreductase</keyword>
<dbReference type="AlphaFoldDB" id="A0A9C7UT27"/>
<keyword evidence="2 3" id="KW-0408">Iron</keyword>
<accession>A0A9C7UT27</accession>
<comment type="similarity">
    <text evidence="3">Belongs to the ROX family.</text>
</comment>
<dbReference type="InterPro" id="IPR003347">
    <property type="entry name" value="JmjC_dom"/>
</dbReference>
<dbReference type="PANTHER" id="PTHR13096:SF8">
    <property type="entry name" value="RIBOSOMAL OXYGENASE 1"/>
    <property type="match status" value="1"/>
</dbReference>
<dbReference type="PANTHER" id="PTHR13096">
    <property type="entry name" value="MINA53 MYC INDUCED NUCLEAR ANTIGEN"/>
    <property type="match status" value="1"/>
</dbReference>
<keyword evidence="6" id="KW-1185">Reference proteome</keyword>
<protein>
    <recommendedName>
        <fullName evidence="3">Bifunctional lysine-specific demethylase and histidyl-hydroxylase</fullName>
        <ecNumber evidence="3">1.14.11.-</ecNumber>
    </recommendedName>
</protein>
<evidence type="ECO:0000313" key="6">
    <source>
        <dbReference type="Proteomes" id="UP001061958"/>
    </source>
</evidence>
<proteinExistence type="inferred from homology"/>
<evidence type="ECO:0000256" key="2">
    <source>
        <dbReference type="ARBA" id="ARBA00023004"/>
    </source>
</evidence>
<comment type="subcellular location">
    <subcellularLocation>
        <location evidence="3">Nucleus</location>
    </subcellularLocation>
</comment>
<keyword evidence="3" id="KW-0805">Transcription regulation</keyword>
<dbReference type="SUPFAM" id="SSF51197">
    <property type="entry name" value="Clavaminate synthase-like"/>
    <property type="match status" value="1"/>
</dbReference>
<comment type="cofactor">
    <cofactor evidence="3">
        <name>Fe(2+)</name>
        <dbReference type="ChEBI" id="CHEBI:29033"/>
    </cofactor>
    <text evidence="3">Binds 1 Fe(2+) ion per subunit.</text>
</comment>
<dbReference type="InterPro" id="IPR039994">
    <property type="entry name" value="NO66-like"/>
</dbReference>
<dbReference type="GO" id="GO:0005634">
    <property type="term" value="C:nucleus"/>
    <property type="evidence" value="ECO:0007669"/>
    <property type="project" value="UniProtKB-SubCell"/>
</dbReference>
<keyword evidence="1 3" id="KW-0479">Metal-binding</keyword>
<name>A0A9C7UT27_9RHOD</name>
<dbReference type="Gene3D" id="2.60.120.650">
    <property type="entry name" value="Cupin"/>
    <property type="match status" value="1"/>
</dbReference>
<dbReference type="OrthoDB" id="5131at2759"/>
<dbReference type="Gene3D" id="3.40.366.30">
    <property type="entry name" value="50S ribosomal protein L16 arginine hydroxylase, Chain A, Domain 2"/>
    <property type="match status" value="1"/>
</dbReference>
<dbReference type="EC" id="1.14.11.-" evidence="3"/>
<keyword evidence="3" id="KW-0223">Dioxygenase</keyword>
<keyword evidence="3" id="KW-0539">Nucleus</keyword>
<dbReference type="Proteomes" id="UP001061958">
    <property type="component" value="Unassembled WGS sequence"/>
</dbReference>
<gene>
    <name evidence="5" type="ORF">GpartN1_g6229.t1</name>
</gene>
<evidence type="ECO:0000313" key="5">
    <source>
        <dbReference type="EMBL" id="GJQ14438.1"/>
    </source>
</evidence>
<comment type="caution">
    <text evidence="5">The sequence shown here is derived from an EMBL/GenBank/DDBJ whole genome shotgun (WGS) entry which is preliminary data.</text>
</comment>
<dbReference type="Pfam" id="PF08007">
    <property type="entry name" value="JmjC_2"/>
    <property type="match status" value="1"/>
</dbReference>
<comment type="function">
    <text evidence="3">Oxygenase that can act as both a histone lysine demethylase and a ribosomal histidine hydroxylase.</text>
</comment>
<dbReference type="GO" id="GO:0005506">
    <property type="term" value="F:iron ion binding"/>
    <property type="evidence" value="ECO:0007669"/>
    <property type="project" value="UniProtKB-UniRule"/>
</dbReference>
<dbReference type="PROSITE" id="PS51184">
    <property type="entry name" value="JMJC"/>
    <property type="match status" value="1"/>
</dbReference>
<sequence>MQSFVYHSFGDLCTSKSTSFSCKTQYTKCYNTLLNCSTVPTPMRLALFPFPFLEKNQSDGAWDLNSKAVTEFIQHYQYSPVLFRRCFPDLFFAITPEDLAGLACETGFISRVVQHFPTKQVDKKWKVLWGPFSEKYFENFPDKNASLLVNDVERFFPQVEQLLKYFRFISNYRIDDVMLSYATCGGGVGPHIDNYDVFLIQARGRRKWRLHLSPLKKNEEDWLPTQELRVLRSIPSTDVECILEPGDMLFLPARYPHWGISLDNECMTYSVGLRLPSMENMLFAVMEHYNEHFLSLRETFLDKSIPSYTAIDDPGRIRQLTTFRNNLLREIRDLLTDELNFRSCLGKLLTTPIRLDTKQLIEEEIGSEEEAEMLAREFWMGSIKLERAKGCKAAYIPSSRKISCMLFVDGIEYRLPKGKLFDQFAKVFCDKQIPLMQCRQLLGIRRRQHQNLIGLFKSLLLNRSLTRLS</sequence>
<organism evidence="5 6">
    <name type="scientific">Galdieria partita</name>
    <dbReference type="NCBI Taxonomy" id="83374"/>
    <lineage>
        <taxon>Eukaryota</taxon>
        <taxon>Rhodophyta</taxon>
        <taxon>Bangiophyceae</taxon>
        <taxon>Galdieriales</taxon>
        <taxon>Galdieriaceae</taxon>
        <taxon>Galdieria</taxon>
    </lineage>
</organism>
<dbReference type="EMBL" id="BQMJ01000055">
    <property type="protein sequence ID" value="GJQ14438.1"/>
    <property type="molecule type" value="Genomic_DNA"/>
</dbReference>
<evidence type="ECO:0000256" key="1">
    <source>
        <dbReference type="ARBA" id="ARBA00022723"/>
    </source>
</evidence>
<reference evidence="5" key="1">
    <citation type="journal article" date="2022" name="Proc. Natl. Acad. Sci. U.S.A.">
        <title>Life cycle and functional genomics of the unicellular red alga Galdieria for elucidating algal and plant evolution and industrial use.</title>
        <authorList>
            <person name="Hirooka S."/>
            <person name="Itabashi T."/>
            <person name="Ichinose T.M."/>
            <person name="Onuma R."/>
            <person name="Fujiwara T."/>
            <person name="Yamashita S."/>
            <person name="Jong L.W."/>
            <person name="Tomita R."/>
            <person name="Iwane A.H."/>
            <person name="Miyagishima S.Y."/>
        </authorList>
    </citation>
    <scope>NUCLEOTIDE SEQUENCE</scope>
    <source>
        <strain evidence="5">NBRC 102759</strain>
    </source>
</reference>
<evidence type="ECO:0000256" key="3">
    <source>
        <dbReference type="RuleBase" id="RU366061"/>
    </source>
</evidence>
<keyword evidence="3" id="KW-0804">Transcription</keyword>
<dbReference type="SMART" id="SM00558">
    <property type="entry name" value="JmjC"/>
    <property type="match status" value="1"/>
</dbReference>
<feature type="domain" description="JmjC" evidence="4">
    <location>
        <begin position="158"/>
        <end position="290"/>
    </location>
</feature>
<reference evidence="5" key="2">
    <citation type="submission" date="2022-01" db="EMBL/GenBank/DDBJ databases">
        <authorList>
            <person name="Hirooka S."/>
            <person name="Miyagishima S.Y."/>
        </authorList>
    </citation>
    <scope>NUCLEOTIDE SEQUENCE</scope>
    <source>
        <strain evidence="5">NBRC 102759</strain>
    </source>
</reference>
<dbReference type="GO" id="GO:0016706">
    <property type="term" value="F:2-oxoglutarate-dependent dioxygenase activity"/>
    <property type="evidence" value="ECO:0007669"/>
    <property type="project" value="UniProtKB-UniRule"/>
</dbReference>
<evidence type="ECO:0000259" key="4">
    <source>
        <dbReference type="PROSITE" id="PS51184"/>
    </source>
</evidence>